<dbReference type="GO" id="GO:0044550">
    <property type="term" value="P:secondary metabolite biosynthetic process"/>
    <property type="evidence" value="ECO:0007669"/>
    <property type="project" value="TreeGrafter"/>
</dbReference>
<evidence type="ECO:0000313" key="1">
    <source>
        <dbReference type="EMBL" id="QFZ17871.1"/>
    </source>
</evidence>
<sequence length="398" mass="42938">MSTVRPASLWQRFALWLEDERPGVATGPWFAVNAVLRVEGEFDPDLLVAAAGDLLARHELLRSRLDPDAVVQVVEDAVRPCVEVGGDESPHHPVPSTAPTPLVLRVVRRSAREHVLSAHLHHLFGDPATLWRVLRDLGELYAARLGGPEPAPPTAQYGEYAAHEAELARDPGTARWWREELGGLRFAAPPPDARDAPFALRRPVLPADDTALLETWARRRLSTPFAAVLALLTEELAGHVATGDHVLYNTLFLRRDQPRWRTVAGPCITPAYAAVPLDATADLRALTVHLAAAERHSRCPVWELEPVAGAPSAPFVELIPQLRPDEVPFGPARAFVEAAAGPRDTGQAAGLGIRFRKAVDGALVAHVSGNGRGWTGSAVHAALDGLPDRVGRLPARAG</sequence>
<dbReference type="PANTHER" id="PTHR45527:SF1">
    <property type="entry name" value="FATTY ACID SYNTHASE"/>
    <property type="match status" value="1"/>
</dbReference>
<accession>A0A5Q0GVC6</accession>
<keyword evidence="2" id="KW-1185">Reference proteome</keyword>
<organism evidence="1 2">
    <name type="scientific">Saccharothrix syringae</name>
    <name type="common">Nocardiopsis syringae</name>
    <dbReference type="NCBI Taxonomy" id="103733"/>
    <lineage>
        <taxon>Bacteria</taxon>
        <taxon>Bacillati</taxon>
        <taxon>Actinomycetota</taxon>
        <taxon>Actinomycetes</taxon>
        <taxon>Pseudonocardiales</taxon>
        <taxon>Pseudonocardiaceae</taxon>
        <taxon>Saccharothrix</taxon>
    </lineage>
</organism>
<proteinExistence type="predicted"/>
<dbReference type="Gene3D" id="3.30.559.30">
    <property type="entry name" value="Nonribosomal peptide synthetase, condensation domain"/>
    <property type="match status" value="1"/>
</dbReference>
<evidence type="ECO:0000313" key="2">
    <source>
        <dbReference type="Proteomes" id="UP000325787"/>
    </source>
</evidence>
<dbReference type="GO" id="GO:0031177">
    <property type="term" value="F:phosphopantetheine binding"/>
    <property type="evidence" value="ECO:0007669"/>
    <property type="project" value="TreeGrafter"/>
</dbReference>
<gene>
    <name evidence="1" type="ORF">EKG83_10595</name>
</gene>
<dbReference type="InterPro" id="IPR023213">
    <property type="entry name" value="CAT-like_dom_sf"/>
</dbReference>
<dbReference type="GO" id="GO:0005737">
    <property type="term" value="C:cytoplasm"/>
    <property type="evidence" value="ECO:0007669"/>
    <property type="project" value="TreeGrafter"/>
</dbReference>
<dbReference type="SUPFAM" id="SSF52777">
    <property type="entry name" value="CoA-dependent acyltransferases"/>
    <property type="match status" value="2"/>
</dbReference>
<dbReference type="RefSeq" id="WP_033434822.1">
    <property type="nucleotide sequence ID" value="NZ_CP034550.1"/>
</dbReference>
<dbReference type="Proteomes" id="UP000325787">
    <property type="component" value="Chromosome"/>
</dbReference>
<protein>
    <recommendedName>
        <fullName evidence="3">Condensation domain-containing protein</fullName>
    </recommendedName>
</protein>
<reference evidence="2" key="1">
    <citation type="journal article" date="2021" name="Curr. Microbiol.">
        <title>Complete genome of nocamycin-producing strain Saccharothrix syringae NRRL B-16468 reveals the biosynthetic potential for secondary metabolites.</title>
        <authorList>
            <person name="Mo X."/>
            <person name="Yang S."/>
        </authorList>
    </citation>
    <scope>NUCLEOTIDE SEQUENCE [LARGE SCALE GENOMIC DNA]</scope>
    <source>
        <strain evidence="2">ATCC 51364 / DSM 43886 / JCM 6844 / KCTC 9398 / NBRC 14523 / NRRL B-16468 / INA 2240</strain>
    </source>
</reference>
<dbReference type="KEGG" id="ssyi:EKG83_10595"/>
<dbReference type="Gene3D" id="3.30.559.10">
    <property type="entry name" value="Chloramphenicol acetyltransferase-like domain"/>
    <property type="match status" value="1"/>
</dbReference>
<dbReference type="AlphaFoldDB" id="A0A5Q0GVC6"/>
<dbReference type="GO" id="GO:0043041">
    <property type="term" value="P:amino acid activation for nonribosomal peptide biosynthetic process"/>
    <property type="evidence" value="ECO:0007669"/>
    <property type="project" value="TreeGrafter"/>
</dbReference>
<dbReference type="OrthoDB" id="3806954at2"/>
<name>A0A5Q0GVC6_SACSY</name>
<dbReference type="EMBL" id="CP034550">
    <property type="protein sequence ID" value="QFZ17871.1"/>
    <property type="molecule type" value="Genomic_DNA"/>
</dbReference>
<evidence type="ECO:0008006" key="3">
    <source>
        <dbReference type="Google" id="ProtNLM"/>
    </source>
</evidence>
<dbReference type="PANTHER" id="PTHR45527">
    <property type="entry name" value="NONRIBOSOMAL PEPTIDE SYNTHETASE"/>
    <property type="match status" value="1"/>
</dbReference>